<dbReference type="InterPro" id="IPR011249">
    <property type="entry name" value="Metalloenz_LuxS/M16"/>
</dbReference>
<dbReference type="PROSITE" id="PS00143">
    <property type="entry name" value="INSULINASE"/>
    <property type="match status" value="1"/>
</dbReference>
<evidence type="ECO:0000256" key="1">
    <source>
        <dbReference type="ARBA" id="ARBA00022670"/>
    </source>
</evidence>
<proteinExistence type="predicted"/>
<dbReference type="InterPro" id="IPR050361">
    <property type="entry name" value="MPP/UQCRC_Complex"/>
</dbReference>
<dbReference type="GO" id="GO:0046872">
    <property type="term" value="F:metal ion binding"/>
    <property type="evidence" value="ECO:0007669"/>
    <property type="project" value="UniProtKB-KW"/>
</dbReference>
<reference evidence="7 8" key="1">
    <citation type="journal article" date="2013" name="Curr. Biol.">
        <title>The Genome of the Foraminiferan Reticulomyxa filosa.</title>
        <authorList>
            <person name="Glockner G."/>
            <person name="Hulsmann N."/>
            <person name="Schleicher M."/>
            <person name="Noegel A.A."/>
            <person name="Eichinger L."/>
            <person name="Gallinger C."/>
            <person name="Pawlowski J."/>
            <person name="Sierra R."/>
            <person name="Euteneuer U."/>
            <person name="Pillet L."/>
            <person name="Moustafa A."/>
            <person name="Platzer M."/>
            <person name="Groth M."/>
            <person name="Szafranski K."/>
            <person name="Schliwa M."/>
        </authorList>
    </citation>
    <scope>NUCLEOTIDE SEQUENCE [LARGE SCALE GENOMIC DNA]</scope>
</reference>
<dbReference type="EMBL" id="ASPP01005319">
    <property type="protein sequence ID" value="ETO30766.1"/>
    <property type="molecule type" value="Genomic_DNA"/>
</dbReference>
<keyword evidence="3" id="KW-0378">Hydrolase</keyword>
<evidence type="ECO:0000259" key="6">
    <source>
        <dbReference type="Pfam" id="PF00675"/>
    </source>
</evidence>
<keyword evidence="4" id="KW-0862">Zinc</keyword>
<dbReference type="Gene3D" id="3.30.830.10">
    <property type="entry name" value="Metalloenzyme, LuxS/M16 peptidase-like"/>
    <property type="match status" value="1"/>
</dbReference>
<evidence type="ECO:0000256" key="2">
    <source>
        <dbReference type="ARBA" id="ARBA00022723"/>
    </source>
</evidence>
<evidence type="ECO:0000313" key="8">
    <source>
        <dbReference type="Proteomes" id="UP000023152"/>
    </source>
</evidence>
<feature type="domain" description="Peptidase M16 N-terminal" evidence="6">
    <location>
        <begin position="96"/>
        <end position="203"/>
    </location>
</feature>
<keyword evidence="8" id="KW-1185">Reference proteome</keyword>
<dbReference type="MEROPS" id="M16.003"/>
<dbReference type="InterPro" id="IPR011765">
    <property type="entry name" value="Pept_M16_N"/>
</dbReference>
<dbReference type="AlphaFoldDB" id="X6NXQ1"/>
<protein>
    <recommendedName>
        <fullName evidence="6">Peptidase M16 N-terminal domain-containing protein</fullName>
    </recommendedName>
</protein>
<dbReference type="GO" id="GO:0005739">
    <property type="term" value="C:mitochondrion"/>
    <property type="evidence" value="ECO:0007669"/>
    <property type="project" value="TreeGrafter"/>
</dbReference>
<dbReference type="Pfam" id="PF00675">
    <property type="entry name" value="Peptidase_M16"/>
    <property type="match status" value="1"/>
</dbReference>
<dbReference type="GO" id="GO:0006508">
    <property type="term" value="P:proteolysis"/>
    <property type="evidence" value="ECO:0007669"/>
    <property type="project" value="UniProtKB-KW"/>
</dbReference>
<comment type="caution">
    <text evidence="7">The sequence shown here is derived from an EMBL/GenBank/DDBJ whole genome shotgun (WGS) entry which is preliminary data.</text>
</comment>
<evidence type="ECO:0000313" key="7">
    <source>
        <dbReference type="EMBL" id="ETO30766.1"/>
    </source>
</evidence>
<dbReference type="InterPro" id="IPR001431">
    <property type="entry name" value="Pept_M16_Zn_BS"/>
</dbReference>
<dbReference type="GO" id="GO:0004222">
    <property type="term" value="F:metalloendopeptidase activity"/>
    <property type="evidence" value="ECO:0007669"/>
    <property type="project" value="InterPro"/>
</dbReference>
<dbReference type="PANTHER" id="PTHR11851:SF149">
    <property type="entry name" value="GH01077P"/>
    <property type="match status" value="1"/>
</dbReference>
<dbReference type="Proteomes" id="UP000023152">
    <property type="component" value="Unassembled WGS sequence"/>
</dbReference>
<dbReference type="PANTHER" id="PTHR11851">
    <property type="entry name" value="METALLOPROTEASE"/>
    <property type="match status" value="1"/>
</dbReference>
<dbReference type="SUPFAM" id="SSF63411">
    <property type="entry name" value="LuxS/MPP-like metallohydrolase"/>
    <property type="match status" value="1"/>
</dbReference>
<evidence type="ECO:0000256" key="5">
    <source>
        <dbReference type="ARBA" id="ARBA00023049"/>
    </source>
</evidence>
<keyword evidence="2" id="KW-0479">Metal-binding</keyword>
<gene>
    <name evidence="7" type="ORF">RFI_06353</name>
</gene>
<keyword evidence="1" id="KW-0645">Protease</keyword>
<evidence type="ECO:0000256" key="3">
    <source>
        <dbReference type="ARBA" id="ARBA00022801"/>
    </source>
</evidence>
<sequence length="234" mass="26239">MSLSRLLVKPPKASSKLQVKPPALASLGTRNYRNLQVQMWPSRADKSLSKDALPNLQQGPIDCEGVQMEDVKLWPQCQVTGLENGLRVVTEPIPWNTNSVSVGVFIDAGSRYETEANNGSAHFLEHLAFKGTNKRSRGQLEIEVENIGGHLNAYTSREQTVYYAQALKEDTEQAVDILADILTNSTLDPESIDRERSVILTEVFLLSFFLSFQKKKKQTKNYYQNGNNNVCDFS</sequence>
<keyword evidence="5" id="KW-0482">Metalloprotease</keyword>
<name>X6NXQ1_RETFI</name>
<organism evidence="7 8">
    <name type="scientific">Reticulomyxa filosa</name>
    <dbReference type="NCBI Taxonomy" id="46433"/>
    <lineage>
        <taxon>Eukaryota</taxon>
        <taxon>Sar</taxon>
        <taxon>Rhizaria</taxon>
        <taxon>Retaria</taxon>
        <taxon>Foraminifera</taxon>
        <taxon>Monothalamids</taxon>
        <taxon>Reticulomyxidae</taxon>
        <taxon>Reticulomyxa</taxon>
    </lineage>
</organism>
<dbReference type="OrthoDB" id="10251424at2759"/>
<accession>X6NXQ1</accession>
<evidence type="ECO:0000256" key="4">
    <source>
        <dbReference type="ARBA" id="ARBA00022833"/>
    </source>
</evidence>